<dbReference type="Proteomes" id="UP000191554">
    <property type="component" value="Unassembled WGS sequence"/>
</dbReference>
<dbReference type="STRING" id="48256.CLHUN_03480"/>
<organism evidence="3 4">
    <name type="scientific">Ruminiclostridium hungatei</name>
    <name type="common">Clostridium hungatei</name>
    <dbReference type="NCBI Taxonomy" id="48256"/>
    <lineage>
        <taxon>Bacteria</taxon>
        <taxon>Bacillati</taxon>
        <taxon>Bacillota</taxon>
        <taxon>Clostridia</taxon>
        <taxon>Eubacteriales</taxon>
        <taxon>Oscillospiraceae</taxon>
        <taxon>Ruminiclostridium</taxon>
    </lineage>
</organism>
<dbReference type="GO" id="GO:0004467">
    <property type="term" value="F:long-chain fatty acid-CoA ligase activity"/>
    <property type="evidence" value="ECO:0007669"/>
    <property type="project" value="UniProtKB-EC"/>
</dbReference>
<dbReference type="Pfam" id="PF13193">
    <property type="entry name" value="AMP-binding_C"/>
    <property type="match status" value="1"/>
</dbReference>
<dbReference type="InterPro" id="IPR025110">
    <property type="entry name" value="AMP-bd_C"/>
</dbReference>
<dbReference type="PANTHER" id="PTHR24096">
    <property type="entry name" value="LONG-CHAIN-FATTY-ACID--COA LIGASE"/>
    <property type="match status" value="1"/>
</dbReference>
<sequence length="495" mass="54544">MNIYDTLVKSESGYGIKAAVTDSAGFTYTYSEVLSYSKKIAEKLLGIGLKPRSKVIIYLQDSVDIVAAIYGANMAGMVFVPVSPQAKDLKLQEIIRHCCAEAIITKSDLSEFIAGIDSYAIPSVKSILLCNDSTEVCNNAFNQAAYFVKDCSLPETFTASIWLNDEMASIFYMSDKHGRPKGIMLSTGNILSNMEAIIEYLKMSDKDNILILKSMALVGTITGEIIAAISVGAKIVILNGIIHAGIILKAIQDHKVTGFFAVPVMLHQIVEYRRKEKYSTTSLRYIQTGAAKLIKEDVQQLLGMYKGVEFYYIYGLSEASPRVLYLKPEDMLRKAGSVGKPVKYCTVELLDANGNEVKAGEIGEIYVQGPNVMLGYYNSPELTSEVITTHGLKTGDLAYMDDEGYIYWAGRADNMINQGGFHVYPAEIEKVILKNEKVQSVKVDGVQDDILGHKIRATVTPKAGIGISEAEIYEFCYRHMEGVKIPKVIEIAKVL</sequence>
<dbReference type="EMBL" id="MZGX01000002">
    <property type="protein sequence ID" value="OPX45875.1"/>
    <property type="molecule type" value="Genomic_DNA"/>
</dbReference>
<dbReference type="SUPFAM" id="SSF56801">
    <property type="entry name" value="Acetyl-CoA synthetase-like"/>
    <property type="match status" value="1"/>
</dbReference>
<dbReference type="InterPro" id="IPR000873">
    <property type="entry name" value="AMP-dep_synth/lig_dom"/>
</dbReference>
<protein>
    <submittedName>
        <fullName evidence="3">Long-chain-fatty-acid--CoA ligase</fullName>
        <ecNumber evidence="3">6.2.1.3</ecNumber>
    </submittedName>
</protein>
<dbReference type="EC" id="6.2.1.3" evidence="3"/>
<keyword evidence="3" id="KW-0436">Ligase</keyword>
<evidence type="ECO:0000259" key="2">
    <source>
        <dbReference type="Pfam" id="PF13193"/>
    </source>
</evidence>
<evidence type="ECO:0000313" key="3">
    <source>
        <dbReference type="EMBL" id="OPX45875.1"/>
    </source>
</evidence>
<dbReference type="InterPro" id="IPR042099">
    <property type="entry name" value="ANL_N_sf"/>
</dbReference>
<dbReference type="AlphaFoldDB" id="A0A1V4SR03"/>
<feature type="domain" description="AMP-binding enzyme C-terminal" evidence="2">
    <location>
        <begin position="427"/>
        <end position="493"/>
    </location>
</feature>
<dbReference type="OrthoDB" id="9778383at2"/>
<dbReference type="RefSeq" id="WP_080062839.1">
    <property type="nucleotide sequence ID" value="NZ_MZGX01000002.1"/>
</dbReference>
<comment type="caution">
    <text evidence="3">The sequence shown here is derived from an EMBL/GenBank/DDBJ whole genome shotgun (WGS) entry which is preliminary data.</text>
</comment>
<evidence type="ECO:0000313" key="4">
    <source>
        <dbReference type="Proteomes" id="UP000191554"/>
    </source>
</evidence>
<dbReference type="Gene3D" id="3.40.50.12780">
    <property type="entry name" value="N-terminal domain of ligase-like"/>
    <property type="match status" value="1"/>
</dbReference>
<dbReference type="InterPro" id="IPR045851">
    <property type="entry name" value="AMP-bd_C_sf"/>
</dbReference>
<evidence type="ECO:0000259" key="1">
    <source>
        <dbReference type="Pfam" id="PF00501"/>
    </source>
</evidence>
<dbReference type="Gene3D" id="3.30.300.30">
    <property type="match status" value="1"/>
</dbReference>
<feature type="domain" description="AMP-dependent synthetase/ligase" evidence="1">
    <location>
        <begin position="17"/>
        <end position="377"/>
    </location>
</feature>
<proteinExistence type="predicted"/>
<gene>
    <name evidence="3" type="primary">lcfB_1</name>
    <name evidence="3" type="ORF">CLHUN_03480</name>
</gene>
<reference evidence="3 4" key="1">
    <citation type="submission" date="2017-03" db="EMBL/GenBank/DDBJ databases">
        <title>Genome sequence of Clostridium hungatei DSM 14427.</title>
        <authorList>
            <person name="Poehlein A."/>
            <person name="Daniel R."/>
        </authorList>
    </citation>
    <scope>NUCLEOTIDE SEQUENCE [LARGE SCALE GENOMIC DNA]</scope>
    <source>
        <strain evidence="3 4">DSM 14427</strain>
    </source>
</reference>
<accession>A0A1V4SR03</accession>
<dbReference type="Pfam" id="PF00501">
    <property type="entry name" value="AMP-binding"/>
    <property type="match status" value="1"/>
</dbReference>
<keyword evidence="4" id="KW-1185">Reference proteome</keyword>
<name>A0A1V4SR03_RUMHU</name>